<name>B3SCF3_TRIAD</name>
<dbReference type="PRINTS" id="PR00010">
    <property type="entry name" value="EGFBLOOD"/>
</dbReference>
<dbReference type="GO" id="GO:0005112">
    <property type="term" value="F:Notch binding"/>
    <property type="evidence" value="ECO:0000318"/>
    <property type="project" value="GO_Central"/>
</dbReference>
<dbReference type="Pfam" id="PF00008">
    <property type="entry name" value="EGF"/>
    <property type="match status" value="2"/>
</dbReference>
<evidence type="ECO:0000256" key="3">
    <source>
        <dbReference type="ARBA" id="ARBA00022737"/>
    </source>
</evidence>
<dbReference type="KEGG" id="tad:TRIADDRAFT_61951"/>
<dbReference type="CDD" id="cd00054">
    <property type="entry name" value="EGF_CA"/>
    <property type="match status" value="2"/>
</dbReference>
<dbReference type="AlphaFoldDB" id="B3SCF3"/>
<dbReference type="Proteomes" id="UP000009022">
    <property type="component" value="Unassembled WGS sequence"/>
</dbReference>
<evidence type="ECO:0000256" key="2">
    <source>
        <dbReference type="ARBA" id="ARBA00022729"/>
    </source>
</evidence>
<dbReference type="PROSITE" id="PS00022">
    <property type="entry name" value="EGF_1"/>
    <property type="match status" value="1"/>
</dbReference>
<evidence type="ECO:0000259" key="8">
    <source>
        <dbReference type="PROSITE" id="PS50026"/>
    </source>
</evidence>
<feature type="domain" description="EGF-like" evidence="8">
    <location>
        <begin position="177"/>
        <end position="213"/>
    </location>
</feature>
<proteinExistence type="predicted"/>
<keyword evidence="1 6" id="KW-0245">EGF-like domain</keyword>
<keyword evidence="2 7" id="KW-0732">Signal</keyword>
<feature type="disulfide bond" evidence="6">
    <location>
        <begin position="146"/>
        <end position="156"/>
    </location>
</feature>
<feature type="chain" id="PRO_5002798682" description="EGF-like domain-containing protein" evidence="7">
    <location>
        <begin position="19"/>
        <end position="222"/>
    </location>
</feature>
<dbReference type="CTD" id="6759129"/>
<evidence type="ECO:0000256" key="7">
    <source>
        <dbReference type="SAM" id="SignalP"/>
    </source>
</evidence>
<dbReference type="PROSITE" id="PS01186">
    <property type="entry name" value="EGF_2"/>
    <property type="match status" value="1"/>
</dbReference>
<dbReference type="InterPro" id="IPR001881">
    <property type="entry name" value="EGF-like_Ca-bd_dom"/>
</dbReference>
<gene>
    <name evidence="9" type="ORF">TRIADDRAFT_61951</name>
</gene>
<reference evidence="9 10" key="1">
    <citation type="journal article" date="2008" name="Nature">
        <title>The Trichoplax genome and the nature of placozoans.</title>
        <authorList>
            <person name="Srivastava M."/>
            <person name="Begovic E."/>
            <person name="Chapman J."/>
            <person name="Putnam N.H."/>
            <person name="Hellsten U."/>
            <person name="Kawashima T."/>
            <person name="Kuo A."/>
            <person name="Mitros T."/>
            <person name="Salamov A."/>
            <person name="Carpenter M.L."/>
            <person name="Signorovitch A.Y."/>
            <person name="Moreno M.A."/>
            <person name="Kamm K."/>
            <person name="Grimwood J."/>
            <person name="Schmutz J."/>
            <person name="Shapiro H."/>
            <person name="Grigoriev I.V."/>
            <person name="Buss L.W."/>
            <person name="Schierwater B."/>
            <person name="Dellaporta S.L."/>
            <person name="Rokhsar D.S."/>
        </authorList>
    </citation>
    <scope>NUCLEOTIDE SEQUENCE [LARGE SCALE GENOMIC DNA]</scope>
    <source>
        <strain evidence="9 10">Grell-BS-1999</strain>
    </source>
</reference>
<dbReference type="InParanoid" id="B3SCF3"/>
<dbReference type="RefSeq" id="XP_002117916.1">
    <property type="nucleotide sequence ID" value="XM_002117880.1"/>
</dbReference>
<organism evidence="9 10">
    <name type="scientific">Trichoplax adhaerens</name>
    <name type="common">Trichoplax reptans</name>
    <dbReference type="NCBI Taxonomy" id="10228"/>
    <lineage>
        <taxon>Eukaryota</taxon>
        <taxon>Metazoa</taxon>
        <taxon>Placozoa</taxon>
        <taxon>Uniplacotomia</taxon>
        <taxon>Trichoplacea</taxon>
        <taxon>Trichoplacidae</taxon>
        <taxon>Trichoplax</taxon>
    </lineage>
</organism>
<dbReference type="STRING" id="10228.B3SCF3"/>
<keyword evidence="4 6" id="KW-1015">Disulfide bond</keyword>
<evidence type="ECO:0000256" key="6">
    <source>
        <dbReference type="PROSITE-ProRule" id="PRU00076"/>
    </source>
</evidence>
<dbReference type="FunFam" id="2.10.25.10:FF:000434">
    <property type="entry name" value="Predicted protein"/>
    <property type="match status" value="1"/>
</dbReference>
<dbReference type="SMART" id="SM00179">
    <property type="entry name" value="EGF_CA"/>
    <property type="match status" value="2"/>
</dbReference>
<keyword evidence="10" id="KW-1185">Reference proteome</keyword>
<feature type="domain" description="EGF-like" evidence="8">
    <location>
        <begin position="142"/>
        <end position="174"/>
    </location>
</feature>
<dbReference type="GeneID" id="6759129"/>
<dbReference type="EMBL" id="DS985270">
    <property type="protein sequence ID" value="EDV19583.1"/>
    <property type="molecule type" value="Genomic_DNA"/>
</dbReference>
<dbReference type="GO" id="GO:0005509">
    <property type="term" value="F:calcium ion binding"/>
    <property type="evidence" value="ECO:0007669"/>
    <property type="project" value="InterPro"/>
</dbReference>
<dbReference type="InterPro" id="IPR000742">
    <property type="entry name" value="EGF"/>
</dbReference>
<dbReference type="SUPFAM" id="SSF57196">
    <property type="entry name" value="EGF/Laminin"/>
    <property type="match status" value="2"/>
</dbReference>
<protein>
    <recommendedName>
        <fullName evidence="8">EGF-like domain-containing protein</fullName>
    </recommendedName>
</protein>
<evidence type="ECO:0000256" key="1">
    <source>
        <dbReference type="ARBA" id="ARBA00022536"/>
    </source>
</evidence>
<dbReference type="HOGENOM" id="CLU_1246789_0_0_1"/>
<sequence>MSMLLFVILSILFTSSQAIDACKNHRVVSSMESYIPSPRCNRGSEKDWYRFVVQNTSSMIATCSDFRRRYKRFLLAPTIAMKGHLPKASDGIVNRTTCSGQFDCLCYETTNIQVKRCNNFFVYRLPTSSSKPCGIGAYLLKQADKCSSNPCRNGKCISGPTGYACQCKAGYYGRNCESTKCPRNFCFNGGKCVTSRSGYHCRCSTGYIGKNCEIEVKLLQIR</sequence>
<feature type="signal peptide" evidence="7">
    <location>
        <begin position="1"/>
        <end position="18"/>
    </location>
</feature>
<feature type="disulfide bond" evidence="6">
    <location>
        <begin position="203"/>
        <end position="212"/>
    </location>
</feature>
<dbReference type="PANTHER" id="PTHR12916">
    <property type="entry name" value="CYTOCHROME C OXIDASE POLYPEPTIDE VIC-2"/>
    <property type="match status" value="1"/>
</dbReference>
<dbReference type="PROSITE" id="PS50026">
    <property type="entry name" value="EGF_3"/>
    <property type="match status" value="2"/>
</dbReference>
<dbReference type="eggNOG" id="KOG1219">
    <property type="taxonomic scope" value="Eukaryota"/>
</dbReference>
<evidence type="ECO:0000313" key="10">
    <source>
        <dbReference type="Proteomes" id="UP000009022"/>
    </source>
</evidence>
<evidence type="ECO:0000256" key="4">
    <source>
        <dbReference type="ARBA" id="ARBA00023157"/>
    </source>
</evidence>
<dbReference type="SMART" id="SM00181">
    <property type="entry name" value="EGF"/>
    <property type="match status" value="2"/>
</dbReference>
<dbReference type="Gene3D" id="2.10.25.10">
    <property type="entry name" value="Laminin"/>
    <property type="match status" value="2"/>
</dbReference>
<accession>B3SCF3</accession>
<comment type="caution">
    <text evidence="6">Lacks conserved residue(s) required for the propagation of feature annotation.</text>
</comment>
<dbReference type="PhylomeDB" id="B3SCF3"/>
<dbReference type="FunFam" id="2.10.25.10:FF:000012">
    <property type="entry name" value="Delta-like protein"/>
    <property type="match status" value="1"/>
</dbReference>
<dbReference type="OrthoDB" id="382013at2759"/>
<keyword evidence="5" id="KW-0325">Glycoprotein</keyword>
<dbReference type="PANTHER" id="PTHR12916:SF4">
    <property type="entry name" value="UNINFLATABLE, ISOFORM C"/>
    <property type="match status" value="1"/>
</dbReference>
<evidence type="ECO:0000256" key="5">
    <source>
        <dbReference type="ARBA" id="ARBA00023180"/>
    </source>
</evidence>
<keyword evidence="3" id="KW-0677">Repeat</keyword>
<evidence type="ECO:0000313" key="9">
    <source>
        <dbReference type="EMBL" id="EDV19583.1"/>
    </source>
</evidence>